<dbReference type="RefSeq" id="WP_311715599.1">
    <property type="nucleotide sequence ID" value="NZ_JAVREZ010000006.1"/>
</dbReference>
<evidence type="ECO:0000313" key="3">
    <source>
        <dbReference type="EMBL" id="MDT0482634.1"/>
    </source>
</evidence>
<keyword evidence="3" id="KW-0378">Hydrolase</keyword>
<feature type="domain" description="Ricin B lectin" evidence="2">
    <location>
        <begin position="501"/>
        <end position="619"/>
    </location>
</feature>
<dbReference type="Pfam" id="PF14587">
    <property type="entry name" value="Glyco_hydr_30_2"/>
    <property type="match status" value="1"/>
</dbReference>
<dbReference type="Gene3D" id="2.80.10.50">
    <property type="match status" value="2"/>
</dbReference>
<dbReference type="InterPro" id="IPR035992">
    <property type="entry name" value="Ricin_B-like_lectins"/>
</dbReference>
<evidence type="ECO:0000256" key="1">
    <source>
        <dbReference type="SAM" id="SignalP"/>
    </source>
</evidence>
<reference evidence="4" key="1">
    <citation type="submission" date="2023-07" db="EMBL/GenBank/DDBJ databases">
        <title>30 novel species of actinomycetes from the DSMZ collection.</title>
        <authorList>
            <person name="Nouioui I."/>
        </authorList>
    </citation>
    <scope>NUCLEOTIDE SEQUENCE [LARGE SCALE GENOMIC DNA]</scope>
    <source>
        <strain evidence="4">DSM 41640</strain>
    </source>
</reference>
<feature type="signal peptide" evidence="1">
    <location>
        <begin position="1"/>
        <end position="39"/>
    </location>
</feature>
<dbReference type="PANTHER" id="PTHR42767:SF1">
    <property type="entry name" value="ENDO-BETA-1,6-GALACTANASE-LIKE DOMAIN-CONTAINING PROTEIN"/>
    <property type="match status" value="1"/>
</dbReference>
<organism evidence="3 4">
    <name type="scientific">Streptomyces doebereineriae</name>
    <dbReference type="NCBI Taxonomy" id="3075528"/>
    <lineage>
        <taxon>Bacteria</taxon>
        <taxon>Bacillati</taxon>
        <taxon>Actinomycetota</taxon>
        <taxon>Actinomycetes</taxon>
        <taxon>Kitasatosporales</taxon>
        <taxon>Streptomycetaceae</taxon>
        <taxon>Streptomyces</taxon>
    </lineage>
</organism>
<dbReference type="EMBL" id="JAVREZ010000006">
    <property type="protein sequence ID" value="MDT0482634.1"/>
    <property type="molecule type" value="Genomic_DNA"/>
</dbReference>
<dbReference type="InterPro" id="IPR039514">
    <property type="entry name" value="6GAL-like"/>
</dbReference>
<dbReference type="PANTHER" id="PTHR42767">
    <property type="entry name" value="ENDO-BETA-1,6-GALACTANASE"/>
    <property type="match status" value="1"/>
</dbReference>
<dbReference type="Proteomes" id="UP001183824">
    <property type="component" value="Unassembled WGS sequence"/>
</dbReference>
<feature type="chain" id="PRO_5045291950" evidence="1">
    <location>
        <begin position="40"/>
        <end position="619"/>
    </location>
</feature>
<evidence type="ECO:0000313" key="4">
    <source>
        <dbReference type="Proteomes" id="UP001183824"/>
    </source>
</evidence>
<dbReference type="InterPro" id="IPR013780">
    <property type="entry name" value="Glyco_hydro_b"/>
</dbReference>
<protein>
    <submittedName>
        <fullName evidence="3">Glycoside hydrolase</fullName>
    </submittedName>
</protein>
<sequence length="619" mass="66121">MRAPRRAAGNPHRTRSALLTAAAAFAVAGPLISAPPASAATPTVAEVSPHAAQTIDNIGASGAWWVNDLKNFDPKVQARVSKLLFSKDGLALSSYRYNIGGGGTGVTYAPRAPEDFLKDDGSYDWSKDKAGRTFLYAAAKYGVKDLIAFVNSAPAQWKTNAKSCGGYLKAENTQDFADYVADVTDHFVKQGVRFDYISPFNEPTNSFGDCGQEGMLVPVDQRDDIVRALGAEQQARGQRTGIIADESSSTVSFNTEVPQWISQPDTAQYVDKLAHHTYNNPGDDQRAKIYETSKSVGKQSWSTEICCFGNGGTGWAQEYDPTIDGGLNLSRIIYKDFATAHDSAFQWWVALSEQIGSDPLAKNAEGWNDGLIYYDPNYATNGNQTLYYTKRYYALGQYSKFVRPGSVAHNVTGVPDGVEVSTYDDHGKWVVVVNNHNTTDTAVKLHFNSKAPVRASKAVRTSATESWANVAKPSVKGGTASATLPARSITTYVLDQKGHGTSAVTGALQGKQSGKCLTANASGAVISSCTGGSEQVWSYDAKGRLKGVNGYLTAGSSGLTTSPEATRDGSRQWLLNSNGQVVSEASGTCLDVGGQATAEGSKVGLWSCNGGTNQAWFKQ</sequence>
<gene>
    <name evidence="3" type="ORF">RNB18_20935</name>
</gene>
<dbReference type="GO" id="GO:0016787">
    <property type="term" value="F:hydrolase activity"/>
    <property type="evidence" value="ECO:0007669"/>
    <property type="project" value="UniProtKB-KW"/>
</dbReference>
<dbReference type="Gene3D" id="2.60.40.1180">
    <property type="entry name" value="Golgi alpha-mannosidase II"/>
    <property type="match status" value="1"/>
</dbReference>
<dbReference type="Pfam" id="PF00652">
    <property type="entry name" value="Ricin_B_lectin"/>
    <property type="match status" value="1"/>
</dbReference>
<dbReference type="SUPFAM" id="SSF51445">
    <property type="entry name" value="(Trans)glycosidases"/>
    <property type="match status" value="1"/>
</dbReference>
<name>A0ABU2VBL2_9ACTN</name>
<accession>A0ABU2VBL2</accession>
<dbReference type="SMART" id="SM00458">
    <property type="entry name" value="RICIN"/>
    <property type="match status" value="1"/>
</dbReference>
<dbReference type="Gene3D" id="3.20.20.80">
    <property type="entry name" value="Glycosidases"/>
    <property type="match status" value="1"/>
</dbReference>
<proteinExistence type="predicted"/>
<dbReference type="SUPFAM" id="SSF50370">
    <property type="entry name" value="Ricin B-like lectins"/>
    <property type="match status" value="1"/>
</dbReference>
<evidence type="ECO:0000259" key="2">
    <source>
        <dbReference type="SMART" id="SM00458"/>
    </source>
</evidence>
<comment type="caution">
    <text evidence="3">The sequence shown here is derived from an EMBL/GenBank/DDBJ whole genome shotgun (WGS) entry which is preliminary data.</text>
</comment>
<dbReference type="InterPro" id="IPR000772">
    <property type="entry name" value="Ricin_B_lectin"/>
</dbReference>
<dbReference type="InterPro" id="IPR039743">
    <property type="entry name" value="6GAL/EXGAL"/>
</dbReference>
<dbReference type="PROSITE" id="PS50231">
    <property type="entry name" value="RICIN_B_LECTIN"/>
    <property type="match status" value="1"/>
</dbReference>
<dbReference type="SUPFAM" id="SSF51011">
    <property type="entry name" value="Glycosyl hydrolase domain"/>
    <property type="match status" value="1"/>
</dbReference>
<keyword evidence="4" id="KW-1185">Reference proteome</keyword>
<dbReference type="InterPro" id="IPR017853">
    <property type="entry name" value="GH"/>
</dbReference>
<keyword evidence="1" id="KW-0732">Signal</keyword>